<dbReference type="STRING" id="1121416.SAMN02745220_01692"/>
<gene>
    <name evidence="4" type="ORF">SAMN02745220_01692</name>
</gene>
<organism evidence="4 5">
    <name type="scientific">Desulfopila aestuarii DSM 18488</name>
    <dbReference type="NCBI Taxonomy" id="1121416"/>
    <lineage>
        <taxon>Bacteria</taxon>
        <taxon>Pseudomonadati</taxon>
        <taxon>Thermodesulfobacteriota</taxon>
        <taxon>Desulfobulbia</taxon>
        <taxon>Desulfobulbales</taxon>
        <taxon>Desulfocapsaceae</taxon>
        <taxon>Desulfopila</taxon>
    </lineage>
</organism>
<keyword evidence="1 2" id="KW-0129">CBS domain</keyword>
<evidence type="ECO:0000256" key="1">
    <source>
        <dbReference type="ARBA" id="ARBA00023122"/>
    </source>
</evidence>
<evidence type="ECO:0000256" key="2">
    <source>
        <dbReference type="PROSITE-ProRule" id="PRU00703"/>
    </source>
</evidence>
<feature type="domain" description="CBS" evidence="3">
    <location>
        <begin position="98"/>
        <end position="149"/>
    </location>
</feature>
<dbReference type="InterPro" id="IPR051257">
    <property type="entry name" value="Diverse_CBS-Domain"/>
</dbReference>
<evidence type="ECO:0000313" key="4">
    <source>
        <dbReference type="EMBL" id="SHO46914.1"/>
    </source>
</evidence>
<dbReference type="PANTHER" id="PTHR43080:SF26">
    <property type="entry name" value="REGULATORY PROTEIN"/>
    <property type="match status" value="1"/>
</dbReference>
<dbReference type="EMBL" id="FRFE01000006">
    <property type="protein sequence ID" value="SHO46914.1"/>
    <property type="molecule type" value="Genomic_DNA"/>
</dbReference>
<reference evidence="4 5" key="1">
    <citation type="submission" date="2016-12" db="EMBL/GenBank/DDBJ databases">
        <authorList>
            <person name="Song W.-J."/>
            <person name="Kurnit D.M."/>
        </authorList>
    </citation>
    <scope>NUCLEOTIDE SEQUENCE [LARGE SCALE GENOMIC DNA]</scope>
    <source>
        <strain evidence="4 5">DSM 18488</strain>
    </source>
</reference>
<dbReference type="Pfam" id="PF00571">
    <property type="entry name" value="CBS"/>
    <property type="match status" value="2"/>
</dbReference>
<sequence length="149" mass="16161">MKTAADIMTRKVITVTAASSVKDLARILTENNISGVPVVNEDGMLIGVVTESDLIDQNKRIHIPTVVSILDSFIYLESPDRMEKEIQKIAGSTVADIYTSDPITVTVTTPLDELATIMSEKSIHTLPVLEDGKLVGVIGKKDIIRTIIS</sequence>
<name>A0A1M7Y400_9BACT</name>
<feature type="domain" description="CBS" evidence="3">
    <location>
        <begin position="8"/>
        <end position="65"/>
    </location>
</feature>
<dbReference type="Gene3D" id="3.10.580.10">
    <property type="entry name" value="CBS-domain"/>
    <property type="match status" value="1"/>
</dbReference>
<keyword evidence="5" id="KW-1185">Reference proteome</keyword>
<dbReference type="OrthoDB" id="9790355at2"/>
<evidence type="ECO:0000259" key="3">
    <source>
        <dbReference type="PROSITE" id="PS51371"/>
    </source>
</evidence>
<dbReference type="PROSITE" id="PS51371">
    <property type="entry name" value="CBS"/>
    <property type="match status" value="2"/>
</dbReference>
<dbReference type="SMART" id="SM00116">
    <property type="entry name" value="CBS"/>
    <property type="match status" value="2"/>
</dbReference>
<dbReference type="AlphaFoldDB" id="A0A1M7Y400"/>
<dbReference type="CDD" id="cd04586">
    <property type="entry name" value="CBS_pair_BON_assoc"/>
    <property type="match status" value="1"/>
</dbReference>
<protein>
    <submittedName>
        <fullName evidence="4">CBS domain-containing protein</fullName>
    </submittedName>
</protein>
<evidence type="ECO:0000313" key="5">
    <source>
        <dbReference type="Proteomes" id="UP000184603"/>
    </source>
</evidence>
<dbReference type="PANTHER" id="PTHR43080">
    <property type="entry name" value="CBS DOMAIN-CONTAINING PROTEIN CBSX3, MITOCHONDRIAL"/>
    <property type="match status" value="1"/>
</dbReference>
<accession>A0A1M7Y400</accession>
<dbReference type="InterPro" id="IPR046342">
    <property type="entry name" value="CBS_dom_sf"/>
</dbReference>
<dbReference type="RefSeq" id="WP_073613004.1">
    <property type="nucleotide sequence ID" value="NZ_FRFE01000006.1"/>
</dbReference>
<dbReference type="Proteomes" id="UP000184603">
    <property type="component" value="Unassembled WGS sequence"/>
</dbReference>
<dbReference type="InterPro" id="IPR000644">
    <property type="entry name" value="CBS_dom"/>
</dbReference>
<proteinExistence type="predicted"/>
<dbReference type="SUPFAM" id="SSF54631">
    <property type="entry name" value="CBS-domain pair"/>
    <property type="match status" value="1"/>
</dbReference>